<evidence type="ECO:0000259" key="1">
    <source>
        <dbReference type="SMART" id="SM00646"/>
    </source>
</evidence>
<dbReference type="GO" id="GO:0030288">
    <property type="term" value="C:outer membrane-bounded periplasmic space"/>
    <property type="evidence" value="ECO:0007669"/>
    <property type="project" value="TreeGrafter"/>
</dbReference>
<gene>
    <name evidence="2" type="ORF">D4A47_05865</name>
</gene>
<evidence type="ECO:0000313" key="2">
    <source>
        <dbReference type="EMBL" id="RLL12497.1"/>
    </source>
</evidence>
<comment type="caution">
    <text evidence="2">The sequence shown here is derived from an EMBL/GenBank/DDBJ whole genome shotgun (WGS) entry which is preliminary data.</text>
</comment>
<dbReference type="PANTHER" id="PTHR30404:SF7">
    <property type="entry name" value="CELL WALL AMIDASE LYTH-RELATED"/>
    <property type="match status" value="1"/>
</dbReference>
<sequence length="927" mass="97521">MKPKRTHVIARTLLLSLAIVAATFTVLLASDLLTGEIIPKSYPGGIVPTAPELRAMTVRTRGNADFPSAPNLSAKALRGQLDAIADFAAEYGYNAVFFEAAPECDALYRSSVLPSSAYLTGEQGSFAFFDPLGYLVDECKERGIQVYAVVNPYAVASGGLAASSPAAKNPGWVKNGVLDPSEPGVQKLAGKVVSELTANYDIAGVVLSGVDSGVFDDVEDYASCVAKTAGHAHDSLKHKDSQRLGLVVSGGAVGGEAARDLFSAPLGNGDLDFVVPTFDGVSLDELPALLSGWQALCEAKGAAYYPLHGADDASAFSHGIDNSLWLERQSGAGGIVISNYSALDTESRTAAYTLFAAFSQKEPAGMPDLSYQKTLTIGRPAEPVTADPSWGTYYIMGTSDPSQPLLFEGRELERSSEGLWGVLVDVAYGSNTYTFTQGGISRTAAITRSYPSETTTISTIVKSSAYPASSEAVLAGQLLKLSCTAPGGGTVTAAVGGLTATLQPVAAVQNGVAVTYQATLDVSSLALSGQVKNIGPVTYRLNYAGLNSSQQTAGEVYVAGEGAVPVARMKTFIVPINKNAADDGQYLTILKKDCVDYITENAGGGYYRLSSGGYVLKSAVDVDEGAATAQSAVASIAMSKAPKGEKLTIGGTARPAFTGSMDEDSVTVTFHHLEGFEKMNTSMLESTLCSSVESSISDDGAVTLTFHLNEGVRLSGWDVQFDGNDTVVYLRERPAFDRLSATPLSDVTVVLDPGHGGTDPGASGVAGDGGPWEKTLNLANAYAAQSRLEALGATVHVLHSDETMTLNERMELSQQFDADLFISCHHNSLGVTADSVGVSGIEVYYWNDQSQRLAELAGQSLAEDSGRRLRSVERSYYRVTMMTACPSILLESGFITNPAEYQQICDAFAMYRYGSAVADAVVQYFAS</sequence>
<dbReference type="SUPFAM" id="SSF51445">
    <property type="entry name" value="(Trans)glycosidases"/>
    <property type="match status" value="1"/>
</dbReference>
<dbReference type="SUPFAM" id="SSF53187">
    <property type="entry name" value="Zn-dependent exopeptidases"/>
    <property type="match status" value="1"/>
</dbReference>
<dbReference type="Proteomes" id="UP000276301">
    <property type="component" value="Unassembled WGS sequence"/>
</dbReference>
<dbReference type="Pfam" id="PF02638">
    <property type="entry name" value="GHL10"/>
    <property type="match status" value="1"/>
</dbReference>
<name>A0A498CZS8_9FIRM</name>
<organism evidence="2 3">
    <name type="scientific">Anaerotruncus massiliensis</name>
    <name type="common">ex Liu et al. 2021</name>
    <dbReference type="NCBI Taxonomy" id="2321404"/>
    <lineage>
        <taxon>Bacteria</taxon>
        <taxon>Bacillati</taxon>
        <taxon>Bacillota</taxon>
        <taxon>Clostridia</taxon>
        <taxon>Eubacteriales</taxon>
        <taxon>Oscillospiraceae</taxon>
        <taxon>Anaerotruncus</taxon>
    </lineage>
</organism>
<dbReference type="InterPro" id="IPR003790">
    <property type="entry name" value="GHL10"/>
</dbReference>
<reference evidence="2 3" key="1">
    <citation type="submission" date="2018-10" db="EMBL/GenBank/DDBJ databases">
        <title>Anaerotruncus faecis sp. nov., isolated from human feces.</title>
        <authorList>
            <person name="Wang Y.-J."/>
        </authorList>
    </citation>
    <scope>NUCLEOTIDE SEQUENCE [LARGE SCALE GENOMIC DNA]</scope>
    <source>
        <strain evidence="2 3">22A2-44</strain>
    </source>
</reference>
<dbReference type="PANTHER" id="PTHR30404">
    <property type="entry name" value="N-ACETYLMURAMOYL-L-ALANINE AMIDASE"/>
    <property type="match status" value="1"/>
</dbReference>
<dbReference type="InterPro" id="IPR017853">
    <property type="entry name" value="GH"/>
</dbReference>
<evidence type="ECO:0000313" key="3">
    <source>
        <dbReference type="Proteomes" id="UP000276301"/>
    </source>
</evidence>
<dbReference type="Pfam" id="PF01520">
    <property type="entry name" value="Amidase_3"/>
    <property type="match status" value="1"/>
</dbReference>
<dbReference type="GO" id="GO:0009253">
    <property type="term" value="P:peptidoglycan catabolic process"/>
    <property type="evidence" value="ECO:0007669"/>
    <property type="project" value="InterPro"/>
</dbReference>
<dbReference type="InterPro" id="IPR050695">
    <property type="entry name" value="N-acetylmuramoyl_amidase_3"/>
</dbReference>
<dbReference type="GO" id="GO:0008745">
    <property type="term" value="F:N-acetylmuramoyl-L-alanine amidase activity"/>
    <property type="evidence" value="ECO:0007669"/>
    <property type="project" value="InterPro"/>
</dbReference>
<accession>A0A498CZS8</accession>
<keyword evidence="3" id="KW-1185">Reference proteome</keyword>
<dbReference type="Gene3D" id="3.40.630.40">
    <property type="entry name" value="Zn-dependent exopeptidases"/>
    <property type="match status" value="1"/>
</dbReference>
<dbReference type="SMART" id="SM00646">
    <property type="entry name" value="Ami_3"/>
    <property type="match status" value="1"/>
</dbReference>
<dbReference type="Gene3D" id="3.20.20.80">
    <property type="entry name" value="Glycosidases"/>
    <property type="match status" value="1"/>
</dbReference>
<protein>
    <submittedName>
        <fullName evidence="2">N-acetylmuramoyl-L-alanine amidase</fullName>
    </submittedName>
</protein>
<dbReference type="CDD" id="cd02696">
    <property type="entry name" value="MurNAc-LAA"/>
    <property type="match status" value="1"/>
</dbReference>
<dbReference type="AlphaFoldDB" id="A0A498CZS8"/>
<dbReference type="RefSeq" id="WP_121586554.1">
    <property type="nucleotide sequence ID" value="NZ_RCHT01000006.1"/>
</dbReference>
<feature type="domain" description="MurNAc-LAA" evidence="1">
    <location>
        <begin position="810"/>
        <end position="922"/>
    </location>
</feature>
<dbReference type="EMBL" id="RCHT01000006">
    <property type="protein sequence ID" value="RLL12497.1"/>
    <property type="molecule type" value="Genomic_DNA"/>
</dbReference>
<dbReference type="InterPro" id="IPR002508">
    <property type="entry name" value="MurNAc-LAA_cat"/>
</dbReference>
<proteinExistence type="predicted"/>